<proteinExistence type="predicted"/>
<comment type="caution">
    <text evidence="1">The sequence shown here is derived from an EMBL/GenBank/DDBJ whole genome shotgun (WGS) entry which is preliminary data.</text>
</comment>
<accession>A0A0F9KTI8</accession>
<dbReference type="AlphaFoldDB" id="A0A0F9KTI8"/>
<dbReference type="InterPro" id="IPR036388">
    <property type="entry name" value="WH-like_DNA-bd_sf"/>
</dbReference>
<evidence type="ECO:0000313" key="1">
    <source>
        <dbReference type="EMBL" id="KKM85629.1"/>
    </source>
</evidence>
<reference evidence="1" key="1">
    <citation type="journal article" date="2015" name="Nature">
        <title>Complex archaea that bridge the gap between prokaryotes and eukaryotes.</title>
        <authorList>
            <person name="Spang A."/>
            <person name="Saw J.H."/>
            <person name="Jorgensen S.L."/>
            <person name="Zaremba-Niedzwiedzka K."/>
            <person name="Martijn J."/>
            <person name="Lind A.E."/>
            <person name="van Eijk R."/>
            <person name="Schleper C."/>
            <person name="Guy L."/>
            <person name="Ettema T.J."/>
        </authorList>
    </citation>
    <scope>NUCLEOTIDE SEQUENCE</scope>
</reference>
<dbReference type="EMBL" id="LAZR01007380">
    <property type="protein sequence ID" value="KKM85629.1"/>
    <property type="molecule type" value="Genomic_DNA"/>
</dbReference>
<protein>
    <submittedName>
        <fullName evidence="1">Uncharacterized protein</fullName>
    </submittedName>
</protein>
<organism evidence="1">
    <name type="scientific">marine sediment metagenome</name>
    <dbReference type="NCBI Taxonomy" id="412755"/>
    <lineage>
        <taxon>unclassified sequences</taxon>
        <taxon>metagenomes</taxon>
        <taxon>ecological metagenomes</taxon>
    </lineage>
</organism>
<name>A0A0F9KTI8_9ZZZZ</name>
<dbReference type="Gene3D" id="1.10.10.10">
    <property type="entry name" value="Winged helix-like DNA-binding domain superfamily/Winged helix DNA-binding domain"/>
    <property type="match status" value="1"/>
</dbReference>
<sequence>MKAVNRTTKARLKLKIKFRRRSKKRKNKILNAIKEKEGHSAYSLSKILDIPLRTLQRTIANLIDEHKIKIVCADEQTGKRAKNTLTLTKGIPCFKCKKDITKTRYYDGNDWCDDCYKEDWKKREEAGLI</sequence>
<gene>
    <name evidence="1" type="ORF">LCGC14_1287100</name>
</gene>
<dbReference type="SUPFAM" id="SSF46785">
    <property type="entry name" value="Winged helix' DNA-binding domain"/>
    <property type="match status" value="1"/>
</dbReference>
<dbReference type="InterPro" id="IPR036390">
    <property type="entry name" value="WH_DNA-bd_sf"/>
</dbReference>